<proteinExistence type="predicted"/>
<dbReference type="InterPro" id="IPR019282">
    <property type="entry name" value="Glycoamylase-like_cons_dom"/>
</dbReference>
<organism evidence="4 5">
    <name type="scientific">Ornithinimicrobium cerasi</name>
    <dbReference type="NCBI Taxonomy" id="2248773"/>
    <lineage>
        <taxon>Bacteria</taxon>
        <taxon>Bacillati</taxon>
        <taxon>Actinomycetota</taxon>
        <taxon>Actinomycetes</taxon>
        <taxon>Micrococcales</taxon>
        <taxon>Ornithinimicrobiaceae</taxon>
        <taxon>Ornithinimicrobium</taxon>
    </lineage>
</organism>
<dbReference type="InterPro" id="IPR006311">
    <property type="entry name" value="TAT_signal"/>
</dbReference>
<dbReference type="InterPro" id="IPR021478">
    <property type="entry name" value="DUF3131"/>
</dbReference>
<dbReference type="Proteomes" id="UP000219688">
    <property type="component" value="Unassembled WGS sequence"/>
</dbReference>
<name>A0A285VWK3_9MICO</name>
<dbReference type="Pfam" id="PF10091">
    <property type="entry name" value="Glycoamylase"/>
    <property type="match status" value="1"/>
</dbReference>
<evidence type="ECO:0000256" key="1">
    <source>
        <dbReference type="SAM" id="SignalP"/>
    </source>
</evidence>
<feature type="domain" description="DUF3131" evidence="3">
    <location>
        <begin position="59"/>
        <end position="203"/>
    </location>
</feature>
<keyword evidence="1" id="KW-0732">Signal</keyword>
<dbReference type="EMBL" id="OBQK01000010">
    <property type="protein sequence ID" value="SOC57021.1"/>
    <property type="molecule type" value="Genomic_DNA"/>
</dbReference>
<reference evidence="5" key="1">
    <citation type="submission" date="2017-08" db="EMBL/GenBank/DDBJ databases">
        <authorList>
            <person name="Varghese N."/>
            <person name="Submissions S."/>
        </authorList>
    </citation>
    <scope>NUCLEOTIDE SEQUENCE [LARGE SCALE GENOMIC DNA]</scope>
    <source>
        <strain evidence="5">USBA17B2</strain>
    </source>
</reference>
<dbReference type="Gene3D" id="1.50.10.140">
    <property type="match status" value="1"/>
</dbReference>
<protein>
    <submittedName>
        <fullName evidence="4">Uncharacterized protein</fullName>
    </submittedName>
</protein>
<feature type="chain" id="PRO_5038836873" evidence="1">
    <location>
        <begin position="37"/>
        <end position="535"/>
    </location>
</feature>
<evidence type="ECO:0000313" key="4">
    <source>
        <dbReference type="EMBL" id="SOC57021.1"/>
    </source>
</evidence>
<evidence type="ECO:0000259" key="3">
    <source>
        <dbReference type="Pfam" id="PF11329"/>
    </source>
</evidence>
<feature type="signal peptide" evidence="1">
    <location>
        <begin position="1"/>
        <end position="36"/>
    </location>
</feature>
<sequence length="535" mass="58404">MSHQPHLRSIPLSRRTVLAGGLAGAVTAATAAPAMAGPGVGPRKPGPLPAGVDRATLLRWAEDTWASLVAMTPSATGLPADNITGDLSTRSGYTSPTNIGGYLWSAVVARELRIITPGEAQRRIKRTLQTLSTMEHHEPSGMYANWYDEATGEMLRIFPGSGDPIAPFFSSVDNGWLGAALWVVKNSVPSASKQAGELFDRMRWDAFYNPGTEPEHHPVRPGGLMHGGFFAWEHDRPGEVYQGTHIDAPDVWLTTHHYDTIVSESRIASYLGIMTGQVPPEHYFAAWRTFPATCDWSWHEMQPVGETRTYLGIDVYEGAYTYRGMLIVPGWGGSMFEELMPNVFIPEEDWGPRSWGENHPLHVRAQIEHGLEDAEYGYWGFSPASDPFANYREYGVDLLGMNPVGYLSDHPGTNPDLGFGDCRPATNPDPEYGDGVVTPHAAFLAMMYDPAAAFHNLSRIEDELGAYGPGGFYDAVAVISNTQAQRYLSLDQAMIMGALGNVMASDLLQRAFSTPEVEAALRPILAMEEFGTGTA</sequence>
<feature type="domain" description="Glycoamylase-like" evidence="2">
    <location>
        <begin position="317"/>
        <end position="513"/>
    </location>
</feature>
<gene>
    <name evidence="4" type="ORF">SAMN05421879_11057</name>
</gene>
<keyword evidence="5" id="KW-1185">Reference proteome</keyword>
<evidence type="ECO:0000313" key="5">
    <source>
        <dbReference type="Proteomes" id="UP000219688"/>
    </source>
</evidence>
<dbReference type="AlphaFoldDB" id="A0A285VWK3"/>
<evidence type="ECO:0000259" key="2">
    <source>
        <dbReference type="Pfam" id="PF10091"/>
    </source>
</evidence>
<dbReference type="Pfam" id="PF11329">
    <property type="entry name" value="DUF3131"/>
    <property type="match status" value="1"/>
</dbReference>
<accession>A0A285VWK3</accession>
<dbReference type="PROSITE" id="PS51318">
    <property type="entry name" value="TAT"/>
    <property type="match status" value="1"/>
</dbReference>
<dbReference type="RefSeq" id="WP_097188830.1">
    <property type="nucleotide sequence ID" value="NZ_OBQK01000010.1"/>
</dbReference>